<dbReference type="InterPro" id="IPR035992">
    <property type="entry name" value="Ricin_B-like_lectins"/>
</dbReference>
<proteinExistence type="predicted"/>
<gene>
    <name evidence="1" type="ORF">H312_01328</name>
</gene>
<dbReference type="AlphaFoldDB" id="A0A059F230"/>
<evidence type="ECO:0008006" key="3">
    <source>
        <dbReference type="Google" id="ProtNLM"/>
    </source>
</evidence>
<dbReference type="OrthoDB" id="10283555at2759"/>
<dbReference type="Gene3D" id="2.80.10.50">
    <property type="match status" value="1"/>
</dbReference>
<protein>
    <recommendedName>
        <fullName evidence="3">Ricin B lectin domain-containing protein</fullName>
    </recommendedName>
</protein>
<reference evidence="2" key="1">
    <citation type="submission" date="2013-02" db="EMBL/GenBank/DDBJ databases">
        <authorList>
            <consortium name="The Broad Institute Genome Sequencing Platform"/>
            <person name="Cuomo C."/>
            <person name="Becnel J."/>
            <person name="Sanscrainte N."/>
            <person name="Walker B."/>
            <person name="Young S.K."/>
            <person name="Zeng Q."/>
            <person name="Gargeya S."/>
            <person name="Fitzgerald M."/>
            <person name="Haas B."/>
            <person name="Abouelleil A."/>
            <person name="Alvarado L."/>
            <person name="Arachchi H.M."/>
            <person name="Berlin A.M."/>
            <person name="Chapman S.B."/>
            <person name="Dewar J."/>
            <person name="Goldberg J."/>
            <person name="Griggs A."/>
            <person name="Gujja S."/>
            <person name="Hansen M."/>
            <person name="Howarth C."/>
            <person name="Imamovic A."/>
            <person name="Larimer J."/>
            <person name="McCowan C."/>
            <person name="Murphy C."/>
            <person name="Neiman D."/>
            <person name="Pearson M."/>
            <person name="Priest M."/>
            <person name="Roberts A."/>
            <person name="Saif S."/>
            <person name="Shea T."/>
            <person name="Sisk P."/>
            <person name="Sykes S."/>
            <person name="Wortman J."/>
            <person name="Nusbaum C."/>
            <person name="Birren B."/>
        </authorList>
    </citation>
    <scope>NUCLEOTIDE SEQUENCE [LARGE SCALE GENOMIC DNA]</scope>
    <source>
        <strain evidence="2">PRA339</strain>
    </source>
</reference>
<evidence type="ECO:0000313" key="1">
    <source>
        <dbReference type="EMBL" id="KCZ81250.1"/>
    </source>
</evidence>
<accession>A0A059F230</accession>
<dbReference type="EMBL" id="KK365146">
    <property type="protein sequence ID" value="KCZ81250.1"/>
    <property type="molecule type" value="Genomic_DNA"/>
</dbReference>
<dbReference type="CDD" id="cd00161">
    <property type="entry name" value="beta-trefoil_Ricin-like"/>
    <property type="match status" value="1"/>
</dbReference>
<dbReference type="Proteomes" id="UP000030655">
    <property type="component" value="Unassembled WGS sequence"/>
</dbReference>
<keyword evidence="2" id="KW-1185">Reference proteome</keyword>
<reference evidence="1 2" key="2">
    <citation type="submission" date="2014-03" db="EMBL/GenBank/DDBJ databases">
        <title>The Genome Sequence of Anncaliia algerae insect isolate PRA339.</title>
        <authorList>
            <consortium name="The Broad Institute Genome Sequencing Platform"/>
            <consortium name="The Broad Institute Genome Sequencing Center for Infectious Disease"/>
            <person name="Cuomo C."/>
            <person name="Becnel J."/>
            <person name="Sanscrainte N."/>
            <person name="Walker B."/>
            <person name="Young S.K."/>
            <person name="Zeng Q."/>
            <person name="Gargeya S."/>
            <person name="Fitzgerald M."/>
            <person name="Haas B."/>
            <person name="Abouelleil A."/>
            <person name="Alvarado L."/>
            <person name="Arachchi H.M."/>
            <person name="Berlin A.M."/>
            <person name="Chapman S.B."/>
            <person name="Dewar J."/>
            <person name="Goldberg J."/>
            <person name="Griggs A."/>
            <person name="Gujja S."/>
            <person name="Hansen M."/>
            <person name="Howarth C."/>
            <person name="Imamovic A."/>
            <person name="Larimer J."/>
            <person name="McCowan C."/>
            <person name="Murphy C."/>
            <person name="Neiman D."/>
            <person name="Pearson M."/>
            <person name="Priest M."/>
            <person name="Roberts A."/>
            <person name="Saif S."/>
            <person name="Shea T."/>
            <person name="Sisk P."/>
            <person name="Sykes S."/>
            <person name="Wortman J."/>
            <person name="Nusbaum C."/>
            <person name="Birren B."/>
        </authorList>
    </citation>
    <scope>NUCLEOTIDE SEQUENCE [LARGE SCALE GENOMIC DNA]</scope>
    <source>
        <strain evidence="1 2">PRA339</strain>
    </source>
</reference>
<evidence type="ECO:0000313" key="2">
    <source>
        <dbReference type="Proteomes" id="UP000030655"/>
    </source>
</evidence>
<dbReference type="VEuPathDB" id="MicrosporidiaDB:H312_01328"/>
<sequence length="202" mass="23451">MLIFFLSIKTLLIKVQNNLGFVAFDGTYLFQTPNIKEASEFEFIQNENGIDFYIQLAKTNLVWDYPRQDFGGNIILYRFHGGSNQKWRLIFNKLGSLNIVNNDRRVVYNEYTNLFTTKKINEYMNGEEGFVIFDEKMHYFDFFNHVPVQNIMNVPSIEHLLPLGKELRKPSPNIGGPSSAPPIMPLGPVNMHEQMFLNQMGM</sequence>
<dbReference type="HOGENOM" id="CLU_1354306_0_0_1"/>
<name>A0A059F230_9MICR</name>
<organism evidence="1 2">
    <name type="scientific">Anncaliia algerae PRA339</name>
    <dbReference type="NCBI Taxonomy" id="1288291"/>
    <lineage>
        <taxon>Eukaryota</taxon>
        <taxon>Fungi</taxon>
        <taxon>Fungi incertae sedis</taxon>
        <taxon>Microsporidia</taxon>
        <taxon>Tubulinosematoidea</taxon>
        <taxon>Tubulinosematidae</taxon>
        <taxon>Anncaliia</taxon>
    </lineage>
</organism>
<dbReference type="SUPFAM" id="SSF50370">
    <property type="entry name" value="Ricin B-like lectins"/>
    <property type="match status" value="1"/>
</dbReference>